<feature type="binding site" evidence="4">
    <location>
        <position position="119"/>
    </location>
    <ligand>
        <name>substrate</name>
    </ligand>
</feature>
<dbReference type="PROSITE" id="PS00892">
    <property type="entry name" value="HIT_1"/>
    <property type="match status" value="1"/>
</dbReference>
<gene>
    <name evidence="7" type="ORF">JF886_10505</name>
</gene>
<keyword evidence="2" id="KW-0378">Hydrolase</keyword>
<dbReference type="RefSeq" id="WP_337312226.1">
    <property type="nucleotide sequence ID" value="NZ_JAEKNS010000110.1"/>
</dbReference>
<evidence type="ECO:0000256" key="4">
    <source>
        <dbReference type="PIRSR" id="PIRSR639383-2"/>
    </source>
</evidence>
<evidence type="ECO:0000256" key="3">
    <source>
        <dbReference type="PIRSR" id="PIRSR639383-1"/>
    </source>
</evidence>
<evidence type="ECO:0000256" key="5">
    <source>
        <dbReference type="PROSITE-ProRule" id="PRU00464"/>
    </source>
</evidence>
<proteinExistence type="predicted"/>
<dbReference type="Proteomes" id="UP000606991">
    <property type="component" value="Unassembled WGS sequence"/>
</dbReference>
<dbReference type="CDD" id="cd01275">
    <property type="entry name" value="FHIT"/>
    <property type="match status" value="1"/>
</dbReference>
<evidence type="ECO:0000313" key="7">
    <source>
        <dbReference type="EMBL" id="MBJ7595271.1"/>
    </source>
</evidence>
<dbReference type="Gene3D" id="3.30.428.10">
    <property type="entry name" value="HIT-like"/>
    <property type="match status" value="1"/>
</dbReference>
<feature type="binding site" evidence="4">
    <location>
        <position position="48"/>
    </location>
    <ligand>
        <name>substrate</name>
    </ligand>
</feature>
<dbReference type="InterPro" id="IPR052908">
    <property type="entry name" value="AP-4-A_phosphorylase"/>
</dbReference>
<dbReference type="EMBL" id="JAEKNS010000110">
    <property type="protein sequence ID" value="MBJ7595271.1"/>
    <property type="molecule type" value="Genomic_DNA"/>
</dbReference>
<dbReference type="GO" id="GO:0016787">
    <property type="term" value="F:hydrolase activity"/>
    <property type="evidence" value="ECO:0007669"/>
    <property type="project" value="UniProtKB-KW"/>
</dbReference>
<dbReference type="InterPro" id="IPR036265">
    <property type="entry name" value="HIT-like_sf"/>
</dbReference>
<dbReference type="Pfam" id="PF01230">
    <property type="entry name" value="HIT"/>
    <property type="match status" value="1"/>
</dbReference>
<dbReference type="PANTHER" id="PTHR42997:SF1">
    <property type="entry name" value="AP-4-A PHOSPHORYLASE"/>
    <property type="match status" value="1"/>
</dbReference>
<dbReference type="PROSITE" id="PS51084">
    <property type="entry name" value="HIT_2"/>
    <property type="match status" value="1"/>
</dbReference>
<accession>A0A934JT80</accession>
<organism evidence="7 8">
    <name type="scientific">Candidatus Aeolococcus gillhamiae</name>
    <dbReference type="NCBI Taxonomy" id="3127015"/>
    <lineage>
        <taxon>Bacteria</taxon>
        <taxon>Bacillati</taxon>
        <taxon>Candidatus Dormiibacterota</taxon>
        <taxon>Candidatus Dormibacteria</taxon>
        <taxon>Candidatus Aeolococcales</taxon>
        <taxon>Candidatus Aeolococcaceae</taxon>
        <taxon>Candidatus Aeolococcus</taxon>
    </lineage>
</organism>
<evidence type="ECO:0000256" key="1">
    <source>
        <dbReference type="ARBA" id="ARBA00022741"/>
    </source>
</evidence>
<comment type="caution">
    <text evidence="7">The sequence shown here is derived from an EMBL/GenBank/DDBJ whole genome shotgun (WGS) entry which is preliminary data.</text>
</comment>
<evidence type="ECO:0000259" key="6">
    <source>
        <dbReference type="PROSITE" id="PS51084"/>
    </source>
</evidence>
<feature type="short sequence motif" description="Histidine triad motif" evidence="5">
    <location>
        <begin position="115"/>
        <end position="119"/>
    </location>
</feature>
<evidence type="ECO:0000313" key="8">
    <source>
        <dbReference type="Proteomes" id="UP000606991"/>
    </source>
</evidence>
<dbReference type="InterPro" id="IPR011146">
    <property type="entry name" value="HIT-like"/>
</dbReference>
<dbReference type="InterPro" id="IPR019808">
    <property type="entry name" value="Histidine_triad_CS"/>
</dbReference>
<dbReference type="PANTHER" id="PTHR42997">
    <property type="entry name" value="HIT FAMILY HYDROLASE"/>
    <property type="match status" value="1"/>
</dbReference>
<reference evidence="7 8" key="1">
    <citation type="submission" date="2020-10" db="EMBL/GenBank/DDBJ databases">
        <title>Ca. Dormibacterota MAGs.</title>
        <authorList>
            <person name="Montgomery K."/>
        </authorList>
    </citation>
    <scope>NUCLEOTIDE SEQUENCE [LARGE SCALE GENOMIC DNA]</scope>
    <source>
        <strain evidence="7">SC8812_S17_18</strain>
    </source>
</reference>
<feature type="domain" description="HIT" evidence="6">
    <location>
        <begin position="23"/>
        <end position="130"/>
    </location>
</feature>
<feature type="active site" description="Tele-AMP-histidine intermediate" evidence="3">
    <location>
        <position position="117"/>
    </location>
</feature>
<protein>
    <submittedName>
        <fullName evidence="7">HIT domain-containing protein</fullName>
    </submittedName>
</protein>
<sequence length="159" mass="16713">MDRLWAPWRGVYVSDAGAAAGCFLCAAAAGQDDQLVVAHDATTVTMLNRYPYNTGHLMVAPIDHVPDLLAAGDGGAAALMVAARRAMRALQDAMNPEGFNVGVNHGSAAGASIEHVHLHVVPRWGGDTNYMPVIGRTKVLPELLEATAARLRTAFAALT</sequence>
<name>A0A934JT80_9BACT</name>
<dbReference type="InterPro" id="IPR039383">
    <property type="entry name" value="FHIT"/>
</dbReference>
<dbReference type="GO" id="GO:0000166">
    <property type="term" value="F:nucleotide binding"/>
    <property type="evidence" value="ECO:0007669"/>
    <property type="project" value="UniProtKB-KW"/>
</dbReference>
<keyword evidence="1" id="KW-0547">Nucleotide-binding</keyword>
<dbReference type="SUPFAM" id="SSF54197">
    <property type="entry name" value="HIT-like"/>
    <property type="match status" value="1"/>
</dbReference>
<evidence type="ECO:0000256" key="2">
    <source>
        <dbReference type="ARBA" id="ARBA00022801"/>
    </source>
</evidence>
<dbReference type="AlphaFoldDB" id="A0A934JT80"/>